<dbReference type="GeneID" id="44131277"/>
<feature type="domain" description="Bacterial type II secretion system protein E" evidence="3">
    <location>
        <begin position="18"/>
        <end position="290"/>
    </location>
</feature>
<keyword evidence="2" id="KW-0067">ATP-binding</keyword>
<dbReference type="GO" id="GO:0005737">
    <property type="term" value="C:cytoplasm"/>
    <property type="evidence" value="ECO:0007669"/>
    <property type="project" value="UniProtKB-SubCell"/>
</dbReference>
<evidence type="ECO:0000313" key="6">
    <source>
        <dbReference type="Proteomes" id="UP000185161"/>
    </source>
</evidence>
<comment type="function">
    <text evidence="2">Part of the Type IV secretion system.</text>
</comment>
<name>A0A1L6J5V0_9SPHN</name>
<proteinExistence type="inferred from homology"/>
<reference evidence="6" key="2">
    <citation type="submission" date="2016-12" db="EMBL/GenBank/DDBJ databases">
        <title>Whole genome sequencing of Sphingomonas sp. ABOJV.</title>
        <authorList>
            <person name="Conlan S."/>
            <person name="Thomas P.J."/>
            <person name="Mullikin J."/>
            <person name="Palmore T.N."/>
            <person name="Frank K.M."/>
            <person name="Segre J.A."/>
        </authorList>
    </citation>
    <scope>NUCLEOTIDE SEQUENCE [LARGE SCALE GENOMIC DNA]</scope>
    <source>
        <strain evidence="6">ABOJV</strain>
    </source>
</reference>
<dbReference type="GO" id="GO:0016887">
    <property type="term" value="F:ATP hydrolysis activity"/>
    <property type="evidence" value="ECO:0007669"/>
    <property type="project" value="InterPro"/>
</dbReference>
<dbReference type="PANTHER" id="PTHR30486:SF6">
    <property type="entry name" value="TYPE IV PILUS RETRACTATION ATPASE PILT"/>
    <property type="match status" value="1"/>
</dbReference>
<sequence>MSTPLRRQVYLHAYLAPFAEVLTRPDVTDIYVNRPHEIWAESTGGAIERFESAGLDEATLERLSRQIAALAHQGISREHPLLSATLPDGARVQVVAPPATRGGVAIAIRKHVSPNLRLTDYSEAGAFADTITRATAASDVDQDIDRALATGDIAAALGFAVRARKNLLVAGGTSTGKTTFLNALIAEIPADERLIFIEDTPELQLQHANAIGLLAARSELGEARVSANDLVAASLRMRPDRIILGELRGDEALAFLRAVNTGHPGSMTTVHADSPRGAIEQITLLTLQSGSQLSRADVHHYVRSTIDLYVQLGRRGGRRYVSQVVRSSSLDEAGSR</sequence>
<dbReference type="Proteomes" id="UP000185161">
    <property type="component" value="Chromosome"/>
</dbReference>
<dbReference type="Pfam" id="PF00437">
    <property type="entry name" value="T2SSE"/>
    <property type="match status" value="1"/>
</dbReference>
<dbReference type="InterPro" id="IPR027417">
    <property type="entry name" value="P-loop_NTPase"/>
</dbReference>
<evidence type="ECO:0000313" key="7">
    <source>
        <dbReference type="Proteomes" id="UP000286681"/>
    </source>
</evidence>
<keyword evidence="2" id="KW-0963">Cytoplasm</keyword>
<dbReference type="Proteomes" id="UP000286681">
    <property type="component" value="Unassembled WGS sequence"/>
</dbReference>
<keyword evidence="6" id="KW-1185">Reference proteome</keyword>
<keyword evidence="2" id="KW-0547">Nucleotide-binding</keyword>
<comment type="subcellular location">
    <subcellularLocation>
        <location evidence="2">Cytoplasm</location>
    </subcellularLocation>
</comment>
<dbReference type="EMBL" id="CP018820">
    <property type="protein sequence ID" value="APR51323.1"/>
    <property type="molecule type" value="Genomic_DNA"/>
</dbReference>
<dbReference type="CDD" id="cd01130">
    <property type="entry name" value="VirB11-like_ATPase"/>
    <property type="match status" value="1"/>
</dbReference>
<evidence type="ECO:0000256" key="1">
    <source>
        <dbReference type="ARBA" id="ARBA00006611"/>
    </source>
</evidence>
<dbReference type="GO" id="GO:0043684">
    <property type="term" value="C:type IV secretion system complex"/>
    <property type="evidence" value="ECO:0007669"/>
    <property type="project" value="UniProtKB-UniRule"/>
</dbReference>
<accession>A0A1L6J5V0</accession>
<organism evidence="4 6">
    <name type="scientific">Sphingomonas koreensis</name>
    <dbReference type="NCBI Taxonomy" id="93064"/>
    <lineage>
        <taxon>Bacteria</taxon>
        <taxon>Pseudomonadati</taxon>
        <taxon>Pseudomonadota</taxon>
        <taxon>Alphaproteobacteria</taxon>
        <taxon>Sphingomonadales</taxon>
        <taxon>Sphingomonadaceae</taxon>
        <taxon>Sphingomonas</taxon>
    </lineage>
</organism>
<dbReference type="AlphaFoldDB" id="A0A1L6J5V0"/>
<dbReference type="EMBL" id="QQWO01000004">
    <property type="protein sequence ID" value="RSV05399.1"/>
    <property type="molecule type" value="Genomic_DNA"/>
</dbReference>
<evidence type="ECO:0000313" key="5">
    <source>
        <dbReference type="EMBL" id="RSV05399.1"/>
    </source>
</evidence>
<dbReference type="STRING" id="93064.BRX40_01770"/>
<evidence type="ECO:0000259" key="3">
    <source>
        <dbReference type="Pfam" id="PF00437"/>
    </source>
</evidence>
<evidence type="ECO:0000256" key="2">
    <source>
        <dbReference type="RuleBase" id="RU366071"/>
    </source>
</evidence>
<dbReference type="PANTHER" id="PTHR30486">
    <property type="entry name" value="TWITCHING MOTILITY PROTEIN PILT"/>
    <property type="match status" value="1"/>
</dbReference>
<gene>
    <name evidence="5" type="primary">virB11</name>
    <name evidence="4" type="ORF">BRX40_01770</name>
    <name evidence="5" type="ORF">CA257_05375</name>
</gene>
<dbReference type="GO" id="GO:0005524">
    <property type="term" value="F:ATP binding"/>
    <property type="evidence" value="ECO:0007669"/>
    <property type="project" value="UniProtKB-UniRule"/>
</dbReference>
<dbReference type="InterPro" id="IPR014155">
    <property type="entry name" value="VirB11"/>
</dbReference>
<dbReference type="RefSeq" id="WP_075150471.1">
    <property type="nucleotide sequence ID" value="NZ_CP018820.1"/>
</dbReference>
<dbReference type="NCBIfam" id="TIGR02788">
    <property type="entry name" value="VirB11"/>
    <property type="match status" value="1"/>
</dbReference>
<dbReference type="SUPFAM" id="SSF52540">
    <property type="entry name" value="P-loop containing nucleoside triphosphate hydrolases"/>
    <property type="match status" value="1"/>
</dbReference>
<protein>
    <recommendedName>
        <fullName evidence="2">Type IV secretion system protein</fullName>
    </recommendedName>
</protein>
<dbReference type="KEGG" id="skr:BRX40_01770"/>
<dbReference type="GO" id="GO:0044097">
    <property type="term" value="P:secretion by the type IV secretion system"/>
    <property type="evidence" value="ECO:0007669"/>
    <property type="project" value="InterPro"/>
</dbReference>
<dbReference type="Gene3D" id="3.30.450.90">
    <property type="match status" value="1"/>
</dbReference>
<dbReference type="Gene3D" id="3.40.50.300">
    <property type="entry name" value="P-loop containing nucleotide triphosphate hydrolases"/>
    <property type="match status" value="1"/>
</dbReference>
<evidence type="ECO:0000313" key="4">
    <source>
        <dbReference type="EMBL" id="APR51323.1"/>
    </source>
</evidence>
<reference evidence="5 7" key="3">
    <citation type="submission" date="2018-07" db="EMBL/GenBank/DDBJ databases">
        <title>Genomic and Epidemiologic Investigation of an Indolent Hospital Outbreak.</title>
        <authorList>
            <person name="Johnson R.C."/>
            <person name="Deming C."/>
            <person name="Conlan S."/>
            <person name="Zellmer C.J."/>
            <person name="Michelin A.V."/>
            <person name="Lee-Lin S."/>
            <person name="Thomas P.J."/>
            <person name="Park M."/>
            <person name="Weingarten R.A."/>
            <person name="Less J."/>
            <person name="Dekker J.P."/>
            <person name="Frank K.M."/>
            <person name="Musser K.A."/>
            <person name="Mcquiston J.R."/>
            <person name="Henderson D.K."/>
            <person name="Lau A.F."/>
            <person name="Palmore T.N."/>
            <person name="Segre J.A."/>
        </authorList>
    </citation>
    <scope>NUCLEOTIDE SEQUENCE [LARGE SCALE GENOMIC DNA]</scope>
    <source>
        <strain evidence="5 7">SK-NIH.Env10_0317</strain>
    </source>
</reference>
<dbReference type="OrthoDB" id="9810761at2"/>
<comment type="similarity">
    <text evidence="1 2">Belongs to the GSP E family.</text>
</comment>
<reference evidence="4" key="1">
    <citation type="submission" date="2016-12" db="EMBL/GenBank/DDBJ databases">
        <title>Whole genome sequencing of Sphingomonas koreensis.</title>
        <authorList>
            <person name="Conlan S."/>
            <person name="Thomas P.J."/>
            <person name="Mullikin J."/>
            <person name="Palmore T.N."/>
            <person name="Frank K.M."/>
            <person name="Segre J.A."/>
        </authorList>
    </citation>
    <scope>NUCLEOTIDE SEQUENCE</scope>
    <source>
        <strain evidence="4">ABOJV</strain>
    </source>
</reference>
<dbReference type="InterPro" id="IPR001482">
    <property type="entry name" value="T2SS/T4SS_dom"/>
</dbReference>
<dbReference type="InterPro" id="IPR050921">
    <property type="entry name" value="T4SS_GSP_E_ATPase"/>
</dbReference>